<gene>
    <name evidence="1" type="ORF">DXG03_006718</name>
</gene>
<dbReference type="EMBL" id="JABCKV010000046">
    <property type="protein sequence ID" value="KAG5645200.1"/>
    <property type="molecule type" value="Genomic_DNA"/>
</dbReference>
<accession>A0A9P7G9E5</accession>
<evidence type="ECO:0000313" key="2">
    <source>
        <dbReference type="Proteomes" id="UP000775547"/>
    </source>
</evidence>
<dbReference type="AlphaFoldDB" id="A0A9P7G9E5"/>
<keyword evidence="2" id="KW-1185">Reference proteome</keyword>
<comment type="caution">
    <text evidence="1">The sequence shown here is derived from an EMBL/GenBank/DDBJ whole genome shotgun (WGS) entry which is preliminary data.</text>
</comment>
<evidence type="ECO:0000313" key="1">
    <source>
        <dbReference type="EMBL" id="KAG5645200.1"/>
    </source>
</evidence>
<reference evidence="1" key="2">
    <citation type="submission" date="2021-10" db="EMBL/GenBank/DDBJ databases">
        <title>Phylogenomics reveals ancestral predisposition of the termite-cultivated fungus Termitomyces towards a domesticated lifestyle.</title>
        <authorList>
            <person name="Auxier B."/>
            <person name="Grum-Grzhimaylo A."/>
            <person name="Cardenas M.E."/>
            <person name="Lodge J.D."/>
            <person name="Laessoe T."/>
            <person name="Pedersen O."/>
            <person name="Smith M.E."/>
            <person name="Kuyper T.W."/>
            <person name="Franco-Molano E.A."/>
            <person name="Baroni T.J."/>
            <person name="Aanen D.K."/>
        </authorList>
    </citation>
    <scope>NUCLEOTIDE SEQUENCE</scope>
    <source>
        <strain evidence="1">AP01</strain>
        <tissue evidence="1">Mycelium</tissue>
    </source>
</reference>
<organism evidence="1 2">
    <name type="scientific">Asterophora parasitica</name>
    <dbReference type="NCBI Taxonomy" id="117018"/>
    <lineage>
        <taxon>Eukaryota</taxon>
        <taxon>Fungi</taxon>
        <taxon>Dikarya</taxon>
        <taxon>Basidiomycota</taxon>
        <taxon>Agaricomycotina</taxon>
        <taxon>Agaricomycetes</taxon>
        <taxon>Agaricomycetidae</taxon>
        <taxon>Agaricales</taxon>
        <taxon>Tricholomatineae</taxon>
        <taxon>Lyophyllaceae</taxon>
        <taxon>Asterophora</taxon>
    </lineage>
</organism>
<name>A0A9P7G9E5_9AGAR</name>
<proteinExistence type="predicted"/>
<sequence>MVASSVIFCGKVTDPQTRSLSLILIILASTAATTTLQPHNNVPDEEVDKYIKDVIDKGTQTETVKNQLQLKVEQAA</sequence>
<protein>
    <submittedName>
        <fullName evidence="1">Uncharacterized protein</fullName>
    </submittedName>
</protein>
<reference evidence="1" key="1">
    <citation type="submission" date="2020-07" db="EMBL/GenBank/DDBJ databases">
        <authorList>
            <person name="Nieuwenhuis M."/>
            <person name="Van De Peppel L.J.J."/>
        </authorList>
    </citation>
    <scope>NUCLEOTIDE SEQUENCE</scope>
    <source>
        <strain evidence="1">AP01</strain>
        <tissue evidence="1">Mycelium</tissue>
    </source>
</reference>
<dbReference type="Proteomes" id="UP000775547">
    <property type="component" value="Unassembled WGS sequence"/>
</dbReference>